<accession>A0ABS9SJM1</accession>
<reference evidence="1 2" key="1">
    <citation type="submission" date="2022-02" db="EMBL/GenBank/DDBJ databases">
        <authorList>
            <person name="Min J."/>
        </authorList>
    </citation>
    <scope>NUCLEOTIDE SEQUENCE [LARGE SCALE GENOMIC DNA]</scope>
    <source>
        <strain evidence="1 2">GR10-1</strain>
    </source>
</reference>
<evidence type="ECO:0008006" key="3">
    <source>
        <dbReference type="Google" id="ProtNLM"/>
    </source>
</evidence>
<proteinExistence type="predicted"/>
<protein>
    <recommendedName>
        <fullName evidence="3">Sialate O-acetylesterase domain-containing protein</fullName>
    </recommendedName>
</protein>
<dbReference type="PANTHER" id="PTHR22901">
    <property type="entry name" value="SIALATE O-ACETYLESTERASE"/>
    <property type="match status" value="1"/>
</dbReference>
<evidence type="ECO:0000313" key="2">
    <source>
        <dbReference type="Proteomes" id="UP001202248"/>
    </source>
</evidence>
<sequence>MLNDHMVLQRNDCVLLWGHSTGKEVNILTGWDGKHYKVKPDNSGNWSVRVPTTKEGGPYEIKFFDVDTTTLNDILLGEVWLLSGQSNMAMPLKGLKNQPVSGSAEALLHADNKQLRFFTVARAVASSPASGVSGKWQQSGAATAQDFSAVGFFMVQYCKKCCSFR</sequence>
<keyword evidence="2" id="KW-1185">Reference proteome</keyword>
<dbReference type="Gene3D" id="3.40.50.1110">
    <property type="entry name" value="SGNH hydrolase"/>
    <property type="match status" value="1"/>
</dbReference>
<evidence type="ECO:0000313" key="1">
    <source>
        <dbReference type="EMBL" id="MCH5598384.1"/>
    </source>
</evidence>
<dbReference type="PANTHER" id="PTHR22901:SF0">
    <property type="entry name" value="SIALATE O-ACETYLESTERASE"/>
    <property type="match status" value="1"/>
</dbReference>
<dbReference type="InterPro" id="IPR039329">
    <property type="entry name" value="SIAE"/>
</dbReference>
<organism evidence="1 2">
    <name type="scientific">Niabella ginsengisoli</name>
    <dbReference type="NCBI Taxonomy" id="522298"/>
    <lineage>
        <taxon>Bacteria</taxon>
        <taxon>Pseudomonadati</taxon>
        <taxon>Bacteroidota</taxon>
        <taxon>Chitinophagia</taxon>
        <taxon>Chitinophagales</taxon>
        <taxon>Chitinophagaceae</taxon>
        <taxon>Niabella</taxon>
    </lineage>
</organism>
<dbReference type="InterPro" id="IPR036514">
    <property type="entry name" value="SGNH_hydro_sf"/>
</dbReference>
<dbReference type="RefSeq" id="WP_240828803.1">
    <property type="nucleotide sequence ID" value="NZ_JAKWBL010000001.1"/>
</dbReference>
<comment type="caution">
    <text evidence="1">The sequence shown here is derived from an EMBL/GenBank/DDBJ whole genome shotgun (WGS) entry which is preliminary data.</text>
</comment>
<dbReference type="SUPFAM" id="SSF52266">
    <property type="entry name" value="SGNH hydrolase"/>
    <property type="match status" value="1"/>
</dbReference>
<name>A0ABS9SJM1_9BACT</name>
<gene>
    <name evidence="1" type="ORF">MKP09_10910</name>
</gene>
<dbReference type="Proteomes" id="UP001202248">
    <property type="component" value="Unassembled WGS sequence"/>
</dbReference>
<dbReference type="EMBL" id="JAKWBL010000001">
    <property type="protein sequence ID" value="MCH5598384.1"/>
    <property type="molecule type" value="Genomic_DNA"/>
</dbReference>